<evidence type="ECO:0000256" key="2">
    <source>
        <dbReference type="ARBA" id="ARBA00008114"/>
    </source>
</evidence>
<keyword evidence="3" id="KW-0813">Transport</keyword>
<dbReference type="PANTHER" id="PTHR43840">
    <property type="entry name" value="MITOCHONDRIAL METAL TRANSPORTER 1-RELATED"/>
    <property type="match status" value="1"/>
</dbReference>
<evidence type="ECO:0000313" key="9">
    <source>
        <dbReference type="EMBL" id="MFC6181204.1"/>
    </source>
</evidence>
<dbReference type="Pfam" id="PF01545">
    <property type="entry name" value="Cation_efflux"/>
    <property type="match status" value="1"/>
</dbReference>
<dbReference type="InterPro" id="IPR027469">
    <property type="entry name" value="Cation_efflux_TMD_sf"/>
</dbReference>
<evidence type="ECO:0000256" key="4">
    <source>
        <dbReference type="ARBA" id="ARBA00022692"/>
    </source>
</evidence>
<evidence type="ECO:0000256" key="7">
    <source>
        <dbReference type="SAM" id="Phobius"/>
    </source>
</evidence>
<accession>A0ABW1S172</accession>
<evidence type="ECO:0000313" key="10">
    <source>
        <dbReference type="Proteomes" id="UP001596282"/>
    </source>
</evidence>
<dbReference type="PANTHER" id="PTHR43840:SF50">
    <property type="entry name" value="MANGANESE EFFLUX SYSTEM PROTEIN MNES"/>
    <property type="match status" value="1"/>
</dbReference>
<evidence type="ECO:0000256" key="3">
    <source>
        <dbReference type="ARBA" id="ARBA00022448"/>
    </source>
</evidence>
<dbReference type="Gene3D" id="3.30.70.1350">
    <property type="entry name" value="Cation efflux protein, cytoplasmic domain"/>
    <property type="match status" value="1"/>
</dbReference>
<keyword evidence="6 7" id="KW-0472">Membrane</keyword>
<feature type="transmembrane region" description="Helical" evidence="7">
    <location>
        <begin position="25"/>
        <end position="43"/>
    </location>
</feature>
<dbReference type="InterPro" id="IPR058533">
    <property type="entry name" value="Cation_efflux_TM"/>
</dbReference>
<proteinExistence type="inferred from homology"/>
<reference evidence="10" key="1">
    <citation type="journal article" date="2019" name="Int. J. Syst. Evol. Microbiol.">
        <title>The Global Catalogue of Microorganisms (GCM) 10K type strain sequencing project: providing services to taxonomists for standard genome sequencing and annotation.</title>
        <authorList>
            <consortium name="The Broad Institute Genomics Platform"/>
            <consortium name="The Broad Institute Genome Sequencing Center for Infectious Disease"/>
            <person name="Wu L."/>
            <person name="Ma J."/>
        </authorList>
    </citation>
    <scope>NUCLEOTIDE SEQUENCE [LARGE SCALE GENOMIC DNA]</scope>
    <source>
        <strain evidence="10">CCM 8933</strain>
    </source>
</reference>
<dbReference type="NCBIfam" id="TIGR01297">
    <property type="entry name" value="CDF"/>
    <property type="match status" value="1"/>
</dbReference>
<protein>
    <submittedName>
        <fullName evidence="9">Cation diffusion facilitator family transporter</fullName>
    </submittedName>
</protein>
<dbReference type="InterPro" id="IPR002524">
    <property type="entry name" value="Cation_efflux"/>
</dbReference>
<gene>
    <name evidence="9" type="ORF">ACFP5Y_08235</name>
</gene>
<feature type="domain" description="Cation efflux protein transmembrane" evidence="8">
    <location>
        <begin position="106"/>
        <end position="237"/>
    </location>
</feature>
<dbReference type="SUPFAM" id="SSF160240">
    <property type="entry name" value="Cation efflux protein cytoplasmic domain-like"/>
    <property type="match status" value="1"/>
</dbReference>
<comment type="similarity">
    <text evidence="2">Belongs to the cation diffusion facilitator (CDF) transporter (TC 2.A.4) family.</text>
</comment>
<evidence type="ECO:0000256" key="5">
    <source>
        <dbReference type="ARBA" id="ARBA00022989"/>
    </source>
</evidence>
<dbReference type="RefSeq" id="WP_137629265.1">
    <property type="nucleotide sequence ID" value="NZ_BJDJ01000019.1"/>
</dbReference>
<feature type="transmembrane region" description="Helical" evidence="7">
    <location>
        <begin position="109"/>
        <end position="132"/>
    </location>
</feature>
<dbReference type="Gene3D" id="1.20.1510.10">
    <property type="entry name" value="Cation efflux protein transmembrane domain"/>
    <property type="match status" value="1"/>
</dbReference>
<evidence type="ECO:0000256" key="1">
    <source>
        <dbReference type="ARBA" id="ARBA00004141"/>
    </source>
</evidence>
<name>A0ABW1S172_9LACO</name>
<dbReference type="EMBL" id="JBHSSC010000035">
    <property type="protein sequence ID" value="MFC6181204.1"/>
    <property type="molecule type" value="Genomic_DNA"/>
</dbReference>
<evidence type="ECO:0000256" key="6">
    <source>
        <dbReference type="ARBA" id="ARBA00023136"/>
    </source>
</evidence>
<comment type="subcellular location">
    <subcellularLocation>
        <location evidence="1">Membrane</location>
        <topology evidence="1">Multi-pass membrane protein</topology>
    </subcellularLocation>
</comment>
<keyword evidence="5 7" id="KW-1133">Transmembrane helix</keyword>
<keyword evidence="10" id="KW-1185">Reference proteome</keyword>
<feature type="transmembrane region" description="Helical" evidence="7">
    <location>
        <begin position="144"/>
        <end position="164"/>
    </location>
</feature>
<sequence>MAAPNDWHHIQQEVVQNLRTARHHLWGNVAVYLGLFLVEYIYARIGHSQTLQADAFNNLSGIISTGLLLTGLFIATETHDDDLLGAPISPAEQKSLGPRIQQSRFRFETVYTLIAGVIMIAIALEIIGKGVWTLLHPADIQVPLPIAGVGAGISGLALFILWGFNHYWSRKLNNAALIAASRDTFSDALTSLVTVLTVLGTTGFKVDWLDSLASICLGIYIMHSGLKIFSDSSLNLVDYFDPYLEEQYQYQIESLPAVQAVTFLKAHYDGNLIMLDVTIAVDGQMTANAIYDLSQHINTILWAQFGVMETDVITVPINKTGADST</sequence>
<keyword evidence="4 7" id="KW-0812">Transmembrane</keyword>
<dbReference type="InterPro" id="IPR050291">
    <property type="entry name" value="CDF_Transporter"/>
</dbReference>
<dbReference type="Proteomes" id="UP001596282">
    <property type="component" value="Unassembled WGS sequence"/>
</dbReference>
<evidence type="ECO:0000259" key="8">
    <source>
        <dbReference type="Pfam" id="PF01545"/>
    </source>
</evidence>
<dbReference type="InterPro" id="IPR036837">
    <property type="entry name" value="Cation_efflux_CTD_sf"/>
</dbReference>
<dbReference type="SUPFAM" id="SSF161111">
    <property type="entry name" value="Cation efflux protein transmembrane domain-like"/>
    <property type="match status" value="1"/>
</dbReference>
<feature type="transmembrane region" description="Helical" evidence="7">
    <location>
        <begin position="55"/>
        <end position="75"/>
    </location>
</feature>
<organism evidence="9 10">
    <name type="scientific">Lactiplantibacillus daowaiensis</name>
    <dbReference type="NCBI Taxonomy" id="2559918"/>
    <lineage>
        <taxon>Bacteria</taxon>
        <taxon>Bacillati</taxon>
        <taxon>Bacillota</taxon>
        <taxon>Bacilli</taxon>
        <taxon>Lactobacillales</taxon>
        <taxon>Lactobacillaceae</taxon>
        <taxon>Lactiplantibacillus</taxon>
    </lineage>
</organism>
<comment type="caution">
    <text evidence="9">The sequence shown here is derived from an EMBL/GenBank/DDBJ whole genome shotgun (WGS) entry which is preliminary data.</text>
</comment>